<dbReference type="EMBL" id="MFJE01000022">
    <property type="protein sequence ID" value="OGG14209.1"/>
    <property type="molecule type" value="Genomic_DNA"/>
</dbReference>
<feature type="transmembrane region" description="Helical" evidence="1">
    <location>
        <begin position="12"/>
        <end position="28"/>
    </location>
</feature>
<dbReference type="Proteomes" id="UP000177383">
    <property type="component" value="Unassembled WGS sequence"/>
</dbReference>
<keyword evidence="1" id="KW-1133">Transmembrane helix</keyword>
<accession>A0A1F5ZP11</accession>
<gene>
    <name evidence="2" type="ORF">A2773_06320</name>
</gene>
<sequence>MINLVLKYKKFFILIFTLIVIIILALIFRSTKDESVVPEPGVTVYPSTGSPSPYITGVSTTGSQTGFDEEAEKKYREENPDLVVEADLRVSVPIKENGFTVDFSYPKDKFLVFIDPPYTENYAKFQNWFKNRGLQDQSHFEIINK</sequence>
<dbReference type="STRING" id="1798375.A2773_06320"/>
<evidence type="ECO:0000256" key="1">
    <source>
        <dbReference type="SAM" id="Phobius"/>
    </source>
</evidence>
<organism evidence="2 3">
    <name type="scientific">Candidatus Gottesmanbacteria bacterium RIFCSPHIGHO2_01_FULL_39_10</name>
    <dbReference type="NCBI Taxonomy" id="1798375"/>
    <lineage>
        <taxon>Bacteria</taxon>
        <taxon>Candidatus Gottesmaniibacteriota</taxon>
    </lineage>
</organism>
<dbReference type="AlphaFoldDB" id="A0A1F5ZP11"/>
<keyword evidence="1" id="KW-0472">Membrane</keyword>
<keyword evidence="1" id="KW-0812">Transmembrane</keyword>
<protein>
    <submittedName>
        <fullName evidence="2">Uncharacterized protein</fullName>
    </submittedName>
</protein>
<name>A0A1F5ZP11_9BACT</name>
<proteinExistence type="predicted"/>
<reference evidence="2 3" key="1">
    <citation type="journal article" date="2016" name="Nat. Commun.">
        <title>Thousands of microbial genomes shed light on interconnected biogeochemical processes in an aquifer system.</title>
        <authorList>
            <person name="Anantharaman K."/>
            <person name="Brown C.T."/>
            <person name="Hug L.A."/>
            <person name="Sharon I."/>
            <person name="Castelle C.J."/>
            <person name="Probst A.J."/>
            <person name="Thomas B.C."/>
            <person name="Singh A."/>
            <person name="Wilkins M.J."/>
            <person name="Karaoz U."/>
            <person name="Brodie E.L."/>
            <person name="Williams K.H."/>
            <person name="Hubbard S.S."/>
            <person name="Banfield J.F."/>
        </authorList>
    </citation>
    <scope>NUCLEOTIDE SEQUENCE [LARGE SCALE GENOMIC DNA]</scope>
</reference>
<evidence type="ECO:0000313" key="3">
    <source>
        <dbReference type="Proteomes" id="UP000177383"/>
    </source>
</evidence>
<evidence type="ECO:0000313" key="2">
    <source>
        <dbReference type="EMBL" id="OGG14209.1"/>
    </source>
</evidence>
<comment type="caution">
    <text evidence="2">The sequence shown here is derived from an EMBL/GenBank/DDBJ whole genome shotgun (WGS) entry which is preliminary data.</text>
</comment>